<comment type="catalytic activity">
    <reaction evidence="6 7">
        <text>cytidine(34) in tRNA(Ile2) + L-lysine + ATP = lysidine(34) in tRNA(Ile2) + AMP + diphosphate + H(+)</text>
        <dbReference type="Rhea" id="RHEA:43744"/>
        <dbReference type="Rhea" id="RHEA-COMP:10625"/>
        <dbReference type="Rhea" id="RHEA-COMP:10670"/>
        <dbReference type="ChEBI" id="CHEBI:15378"/>
        <dbReference type="ChEBI" id="CHEBI:30616"/>
        <dbReference type="ChEBI" id="CHEBI:32551"/>
        <dbReference type="ChEBI" id="CHEBI:33019"/>
        <dbReference type="ChEBI" id="CHEBI:82748"/>
        <dbReference type="ChEBI" id="CHEBI:83665"/>
        <dbReference type="ChEBI" id="CHEBI:456215"/>
        <dbReference type="EC" id="6.3.4.19"/>
    </reaction>
</comment>
<dbReference type="NCBIfam" id="TIGR02432">
    <property type="entry name" value="lysidine_TilS_N"/>
    <property type="match status" value="1"/>
</dbReference>
<dbReference type="AlphaFoldDB" id="A0A510UUX9"/>
<feature type="binding site" evidence="7">
    <location>
        <begin position="33"/>
        <end position="38"/>
    </location>
    <ligand>
        <name>ATP</name>
        <dbReference type="ChEBI" id="CHEBI:30616"/>
    </ligand>
</feature>
<name>A0A510UUX9_9CELL</name>
<feature type="region of interest" description="Disordered" evidence="8">
    <location>
        <begin position="385"/>
        <end position="407"/>
    </location>
</feature>
<dbReference type="InterPro" id="IPR011063">
    <property type="entry name" value="TilS/TtcA_N"/>
</dbReference>
<evidence type="ECO:0000313" key="12">
    <source>
        <dbReference type="Proteomes" id="UP000321386"/>
    </source>
</evidence>
<dbReference type="SUPFAM" id="SSF52402">
    <property type="entry name" value="Adenine nucleotide alpha hydrolases-like"/>
    <property type="match status" value="1"/>
</dbReference>
<organism evidence="11 12">
    <name type="scientific">Cellulomonas persica</name>
    <dbReference type="NCBI Taxonomy" id="76861"/>
    <lineage>
        <taxon>Bacteria</taxon>
        <taxon>Bacillati</taxon>
        <taxon>Actinomycetota</taxon>
        <taxon>Actinomycetes</taxon>
        <taxon>Micrococcales</taxon>
        <taxon>Cellulomonadaceae</taxon>
        <taxon>Cellulomonas</taxon>
    </lineage>
</organism>
<sequence length="407" mass="40958">MSGPDPRVAGVRCAVTDALADLPDDALVLVACSGGPDSLALAAGAAFAVPRSGRRVGAVVVDHGLVPGSAEVAARAAEQCRALGLDPVLVVPVQVTGTGGPEAAARAARYAALEQAADESGAAAVLLGHTLDDQAETVLLGLSRGSGARSLAGMAPVRGRLRRPLLGIRRQDTLAVCAVLGLEPWHDPTNAGQPGDPLRSRVRAHVLPVLERELGPGVAQALARSATQLREDADALDAAAAALLTSAVVTGAPDSRTVDAAATALVVDPRIPGAGRFVAPTPLRRSGATKQSANDEPGDAHGDGDGDGDGDGGAGVVLDVGVLCGAGDAVRRRAVRAAIVAAGAPDGSVHRVHVLAVDALLTDWHGQGPVQLPGRVVARRRCGTLVVGPDSPPTPTRTTRPADQHRT</sequence>
<gene>
    <name evidence="7" type="primary">tilS</name>
    <name evidence="11" type="ORF">CPE01_22150</name>
</gene>
<dbReference type="Pfam" id="PF01171">
    <property type="entry name" value="ATP_bind_3"/>
    <property type="match status" value="1"/>
</dbReference>
<dbReference type="Proteomes" id="UP000321386">
    <property type="component" value="Unassembled WGS sequence"/>
</dbReference>
<keyword evidence="3 7" id="KW-0819">tRNA processing</keyword>
<dbReference type="GO" id="GO:0005524">
    <property type="term" value="F:ATP binding"/>
    <property type="evidence" value="ECO:0007669"/>
    <property type="project" value="UniProtKB-UniRule"/>
</dbReference>
<evidence type="ECO:0000256" key="8">
    <source>
        <dbReference type="SAM" id="MobiDB-lite"/>
    </source>
</evidence>
<dbReference type="InterPro" id="IPR012094">
    <property type="entry name" value="tRNA_Ile_lys_synt"/>
</dbReference>
<dbReference type="InterPro" id="IPR014729">
    <property type="entry name" value="Rossmann-like_a/b/a_fold"/>
</dbReference>
<evidence type="ECO:0000256" key="1">
    <source>
        <dbReference type="ARBA" id="ARBA00022490"/>
    </source>
</evidence>
<dbReference type="OrthoDB" id="5244702at2"/>
<evidence type="ECO:0000256" key="4">
    <source>
        <dbReference type="ARBA" id="ARBA00022741"/>
    </source>
</evidence>
<feature type="domain" description="tRNA(Ile)-lysidine/2-thiocytidine synthase N-terminal" evidence="9">
    <location>
        <begin position="28"/>
        <end position="193"/>
    </location>
</feature>
<accession>A0A510UUX9</accession>
<dbReference type="CDD" id="cd01992">
    <property type="entry name" value="TilS_N"/>
    <property type="match status" value="1"/>
</dbReference>
<feature type="region of interest" description="Disordered" evidence="8">
    <location>
        <begin position="277"/>
        <end position="312"/>
    </location>
</feature>
<reference evidence="11 12" key="1">
    <citation type="submission" date="2019-07" db="EMBL/GenBank/DDBJ databases">
        <title>Whole genome shotgun sequence of Cellulomonas persica NBRC 101101.</title>
        <authorList>
            <person name="Hosoyama A."/>
            <person name="Uohara A."/>
            <person name="Ohji S."/>
            <person name="Ichikawa N."/>
        </authorList>
    </citation>
    <scope>NUCLEOTIDE SEQUENCE [LARGE SCALE GENOMIC DNA]</scope>
    <source>
        <strain evidence="11 12">NBRC 101101</strain>
    </source>
</reference>
<evidence type="ECO:0000313" key="11">
    <source>
        <dbReference type="EMBL" id="GEK18482.1"/>
    </source>
</evidence>
<evidence type="ECO:0000256" key="2">
    <source>
        <dbReference type="ARBA" id="ARBA00022598"/>
    </source>
</evidence>
<dbReference type="Gene3D" id="3.40.50.620">
    <property type="entry name" value="HUPs"/>
    <property type="match status" value="1"/>
</dbReference>
<dbReference type="GO" id="GO:0032267">
    <property type="term" value="F:tRNA(Ile)-lysidine synthase activity"/>
    <property type="evidence" value="ECO:0007669"/>
    <property type="project" value="UniProtKB-EC"/>
</dbReference>
<protein>
    <recommendedName>
        <fullName evidence="7">tRNA(Ile)-lysidine synthase</fullName>
        <ecNumber evidence="7">6.3.4.19</ecNumber>
    </recommendedName>
    <alternativeName>
        <fullName evidence="7">tRNA(Ile)-2-lysyl-cytidine synthase</fullName>
    </alternativeName>
    <alternativeName>
        <fullName evidence="7">tRNA(Ile)-lysidine synthetase</fullName>
    </alternativeName>
</protein>
<dbReference type="Pfam" id="PF09179">
    <property type="entry name" value="TilS"/>
    <property type="match status" value="1"/>
</dbReference>
<comment type="subcellular location">
    <subcellularLocation>
        <location evidence="7">Cytoplasm</location>
    </subcellularLocation>
</comment>
<dbReference type="HAMAP" id="MF_01161">
    <property type="entry name" value="tRNA_Ile_lys_synt"/>
    <property type="match status" value="1"/>
</dbReference>
<evidence type="ECO:0000259" key="9">
    <source>
        <dbReference type="Pfam" id="PF01171"/>
    </source>
</evidence>
<evidence type="ECO:0000256" key="6">
    <source>
        <dbReference type="ARBA" id="ARBA00048539"/>
    </source>
</evidence>
<feature type="domain" description="tRNA(Ile)-lysidine synthase substrate-binding" evidence="10">
    <location>
        <begin position="318"/>
        <end position="384"/>
    </location>
</feature>
<dbReference type="PANTHER" id="PTHR43033">
    <property type="entry name" value="TRNA(ILE)-LYSIDINE SYNTHASE-RELATED"/>
    <property type="match status" value="1"/>
</dbReference>
<proteinExistence type="inferred from homology"/>
<comment type="caution">
    <text evidence="11">The sequence shown here is derived from an EMBL/GenBank/DDBJ whole genome shotgun (WGS) entry which is preliminary data.</text>
</comment>
<keyword evidence="2 7" id="KW-0436">Ligase</keyword>
<evidence type="ECO:0000256" key="7">
    <source>
        <dbReference type="HAMAP-Rule" id="MF_01161"/>
    </source>
</evidence>
<comment type="similarity">
    <text evidence="7">Belongs to the tRNA(Ile)-lysidine synthase family.</text>
</comment>
<evidence type="ECO:0000259" key="10">
    <source>
        <dbReference type="Pfam" id="PF09179"/>
    </source>
</evidence>
<keyword evidence="12" id="KW-1185">Reference proteome</keyword>
<dbReference type="EC" id="6.3.4.19" evidence="7"/>
<evidence type="ECO:0000256" key="5">
    <source>
        <dbReference type="ARBA" id="ARBA00022840"/>
    </source>
</evidence>
<dbReference type="GO" id="GO:0005737">
    <property type="term" value="C:cytoplasm"/>
    <property type="evidence" value="ECO:0007669"/>
    <property type="project" value="UniProtKB-SubCell"/>
</dbReference>
<dbReference type="GO" id="GO:0006400">
    <property type="term" value="P:tRNA modification"/>
    <property type="evidence" value="ECO:0007669"/>
    <property type="project" value="UniProtKB-UniRule"/>
</dbReference>
<keyword evidence="5 7" id="KW-0067">ATP-binding</keyword>
<dbReference type="InterPro" id="IPR015262">
    <property type="entry name" value="tRNA_Ile_lys_synt_subst-bd"/>
</dbReference>
<comment type="domain">
    <text evidence="7">The N-terminal region contains the highly conserved SGGXDS motif, predicted to be a P-loop motif involved in ATP binding.</text>
</comment>
<dbReference type="InterPro" id="IPR012795">
    <property type="entry name" value="tRNA_Ile_lys_synt_N"/>
</dbReference>
<dbReference type="PANTHER" id="PTHR43033:SF1">
    <property type="entry name" value="TRNA(ILE)-LYSIDINE SYNTHASE-RELATED"/>
    <property type="match status" value="1"/>
</dbReference>
<comment type="function">
    <text evidence="7">Ligates lysine onto the cytidine present at position 34 of the AUA codon-specific tRNA(Ile) that contains the anticodon CAU, in an ATP-dependent manner. Cytidine is converted to lysidine, thus changing the amino acid specificity of the tRNA from methionine to isoleucine.</text>
</comment>
<dbReference type="EMBL" id="BJUA01000010">
    <property type="protein sequence ID" value="GEK18482.1"/>
    <property type="molecule type" value="Genomic_DNA"/>
</dbReference>
<dbReference type="RefSeq" id="WP_146806714.1">
    <property type="nucleotide sequence ID" value="NZ_BJUA01000010.1"/>
</dbReference>
<keyword evidence="1 7" id="KW-0963">Cytoplasm</keyword>
<evidence type="ECO:0000256" key="3">
    <source>
        <dbReference type="ARBA" id="ARBA00022694"/>
    </source>
</evidence>
<keyword evidence="4 7" id="KW-0547">Nucleotide-binding</keyword>